<evidence type="ECO:0000256" key="6">
    <source>
        <dbReference type="ARBA" id="ARBA00023136"/>
    </source>
</evidence>
<comment type="subcellular location">
    <subcellularLocation>
        <location evidence="1">Membrane</location>
        <topology evidence="1">Single-pass membrane protein</topology>
    </subcellularLocation>
</comment>
<dbReference type="GO" id="GO:0016020">
    <property type="term" value="C:membrane"/>
    <property type="evidence" value="ECO:0007669"/>
    <property type="project" value="UniProtKB-SubCell"/>
</dbReference>
<dbReference type="EMBL" id="CAJFCJ010000009">
    <property type="protein sequence ID" value="CAD5119036.1"/>
    <property type="molecule type" value="Genomic_DNA"/>
</dbReference>
<dbReference type="AlphaFoldDB" id="A0A7I8VSU1"/>
<evidence type="ECO:0000256" key="8">
    <source>
        <dbReference type="SAM" id="Phobius"/>
    </source>
</evidence>
<evidence type="ECO:0000256" key="4">
    <source>
        <dbReference type="ARBA" id="ARBA00022692"/>
    </source>
</evidence>
<evidence type="ECO:0000259" key="9">
    <source>
        <dbReference type="Pfam" id="PF04577"/>
    </source>
</evidence>
<reference evidence="10 11" key="1">
    <citation type="submission" date="2020-08" db="EMBL/GenBank/DDBJ databases">
        <authorList>
            <person name="Hejnol A."/>
        </authorList>
    </citation>
    <scope>NUCLEOTIDE SEQUENCE [LARGE SCALE GENOMIC DNA]</scope>
</reference>
<dbReference type="PANTHER" id="PTHR20961:SF38">
    <property type="entry name" value="PROTEIN O-LINKED-MANNOSE BETA-1,4-N-ACETYLGLUCOSAMINYLTRANSFERASE 2"/>
    <property type="match status" value="1"/>
</dbReference>
<evidence type="ECO:0000256" key="2">
    <source>
        <dbReference type="ARBA" id="ARBA00022676"/>
    </source>
</evidence>
<keyword evidence="4 8" id="KW-0812">Transmembrane</keyword>
<evidence type="ECO:0000256" key="5">
    <source>
        <dbReference type="ARBA" id="ARBA00022989"/>
    </source>
</evidence>
<keyword evidence="11" id="KW-1185">Reference proteome</keyword>
<dbReference type="InterPro" id="IPR007657">
    <property type="entry name" value="Glycosyltransferase_61"/>
</dbReference>
<dbReference type="GO" id="GO:0005783">
    <property type="term" value="C:endoplasmic reticulum"/>
    <property type="evidence" value="ECO:0007669"/>
    <property type="project" value="TreeGrafter"/>
</dbReference>
<evidence type="ECO:0000256" key="1">
    <source>
        <dbReference type="ARBA" id="ARBA00004167"/>
    </source>
</evidence>
<proteinExistence type="predicted"/>
<keyword evidence="7" id="KW-0325">Glycoprotein</keyword>
<dbReference type="GO" id="GO:0097363">
    <property type="term" value="F:protein O-acetylglucosaminyltransferase activity"/>
    <property type="evidence" value="ECO:0007669"/>
    <property type="project" value="TreeGrafter"/>
</dbReference>
<dbReference type="Pfam" id="PF04577">
    <property type="entry name" value="Glyco_transf_61"/>
    <property type="match status" value="1"/>
</dbReference>
<dbReference type="GO" id="GO:0035269">
    <property type="term" value="P:protein O-linked glycosylation via mannose"/>
    <property type="evidence" value="ECO:0007669"/>
    <property type="project" value="TreeGrafter"/>
</dbReference>
<evidence type="ECO:0000313" key="10">
    <source>
        <dbReference type="EMBL" id="CAD5119036.1"/>
    </source>
</evidence>
<keyword evidence="5 8" id="KW-1133">Transmembrane helix</keyword>
<dbReference type="PANTHER" id="PTHR20961">
    <property type="entry name" value="GLYCOSYLTRANSFERASE"/>
    <property type="match status" value="1"/>
</dbReference>
<sequence length="552" mass="63382">MVNRPASVLTVFCFLLCLLYVFYWKIGEPNNDSIESIIDLSYKNPHKFRNPSPKLAEGRQAPDESDYEDIKNQLIDLFDDDLFNFSAPLRSLKRKRTISRQVVALENFLEAYHHNITSTREKLLKWMEDPKFRDLEPIDNVADAYKDDFFDRVMKLDSVSTIVLWGESLEEMKKIVPDQHFPYTSSDCRGLENHAIYGNSDGKRFYNVSCSDKLADLWKPAHLDIVRFGMGLPLNGMDTLRKIWNKPKAIPATYILIVKDGVSNSEGDVWVESTKIVIQRCYQDLRPIFPRHLNITVNYKEIFVMTQYFGGSFFHFNVEGLPRLTPHLKWLEQNPHIPILISKPKYKNAFDGFIKVIGLPRERFVFDKIVRAKVLYMPAGGICGRSAVFGSVATSIYLRSRLNAPEIGKQPDSVVIIKRSSRGRLWMNHDEIYNQVKAEADKRSFKTVIFGDKPSPTFEEGMKMFARAVMIIGPHGAGLSNILWSSPGTVIIEGMCDIVPRKVNLCYRNLAQLLGMRWYGIYPGCVHTRAFQVIPVVSYNLDQYLKSIRKGI</sequence>
<organism evidence="10 11">
    <name type="scientific">Dimorphilus gyrociliatus</name>
    <dbReference type="NCBI Taxonomy" id="2664684"/>
    <lineage>
        <taxon>Eukaryota</taxon>
        <taxon>Metazoa</taxon>
        <taxon>Spiralia</taxon>
        <taxon>Lophotrochozoa</taxon>
        <taxon>Annelida</taxon>
        <taxon>Polychaeta</taxon>
        <taxon>Polychaeta incertae sedis</taxon>
        <taxon>Dinophilidae</taxon>
        <taxon>Dimorphilus</taxon>
    </lineage>
</organism>
<evidence type="ECO:0000256" key="7">
    <source>
        <dbReference type="ARBA" id="ARBA00023180"/>
    </source>
</evidence>
<dbReference type="OrthoDB" id="2102136at2759"/>
<dbReference type="InterPro" id="IPR049625">
    <property type="entry name" value="Glyco_transf_61_cat"/>
</dbReference>
<evidence type="ECO:0000256" key="3">
    <source>
        <dbReference type="ARBA" id="ARBA00022679"/>
    </source>
</evidence>
<feature type="domain" description="Glycosyltransferase 61 catalytic" evidence="9">
    <location>
        <begin position="313"/>
        <end position="492"/>
    </location>
</feature>
<keyword evidence="2" id="KW-0328">Glycosyltransferase</keyword>
<protein>
    <recommendedName>
        <fullName evidence="9">Glycosyltransferase 61 catalytic domain-containing protein</fullName>
    </recommendedName>
</protein>
<keyword evidence="6 8" id="KW-0472">Membrane</keyword>
<keyword evidence="3" id="KW-0808">Transferase</keyword>
<feature type="transmembrane region" description="Helical" evidence="8">
    <location>
        <begin position="6"/>
        <end position="24"/>
    </location>
</feature>
<name>A0A7I8VSU1_9ANNE</name>
<accession>A0A7I8VSU1</accession>
<dbReference type="Proteomes" id="UP000549394">
    <property type="component" value="Unassembled WGS sequence"/>
</dbReference>
<gene>
    <name evidence="10" type="ORF">DGYR_LOCUS7330</name>
</gene>
<comment type="caution">
    <text evidence="10">The sequence shown here is derived from an EMBL/GenBank/DDBJ whole genome shotgun (WGS) entry which is preliminary data.</text>
</comment>
<evidence type="ECO:0000313" key="11">
    <source>
        <dbReference type="Proteomes" id="UP000549394"/>
    </source>
</evidence>